<evidence type="ECO:0000256" key="11">
    <source>
        <dbReference type="ARBA" id="ARBA00023444"/>
    </source>
</evidence>
<accession>A0ABP8Z0N1</accession>
<name>A0ABP8Z0N1_9MICO</name>
<evidence type="ECO:0000313" key="14">
    <source>
        <dbReference type="Proteomes" id="UP001500121"/>
    </source>
</evidence>
<keyword evidence="10" id="KW-1015">Disulfide bond</keyword>
<evidence type="ECO:0000256" key="4">
    <source>
        <dbReference type="ARBA" id="ARBA00022723"/>
    </source>
</evidence>
<feature type="transmembrane region" description="Helical" evidence="12">
    <location>
        <begin position="224"/>
        <end position="247"/>
    </location>
</feature>
<keyword evidence="9 12" id="KW-0472">Membrane</keyword>
<evidence type="ECO:0000256" key="5">
    <source>
        <dbReference type="ARBA" id="ARBA00022989"/>
    </source>
</evidence>
<keyword evidence="2" id="KW-1003">Cell membrane</keyword>
<feature type="transmembrane region" description="Helical" evidence="12">
    <location>
        <begin position="184"/>
        <end position="204"/>
    </location>
</feature>
<evidence type="ECO:0000256" key="12">
    <source>
        <dbReference type="SAM" id="Phobius"/>
    </source>
</evidence>
<evidence type="ECO:0000256" key="2">
    <source>
        <dbReference type="ARBA" id="ARBA00022475"/>
    </source>
</evidence>
<evidence type="ECO:0000256" key="7">
    <source>
        <dbReference type="ARBA" id="ARBA00023004"/>
    </source>
</evidence>
<dbReference type="InterPro" id="IPR050450">
    <property type="entry name" value="COX15/CtaA_HemeA_synthase"/>
</dbReference>
<feature type="transmembrane region" description="Helical" evidence="12">
    <location>
        <begin position="88"/>
        <end position="106"/>
    </location>
</feature>
<keyword evidence="14" id="KW-1185">Reference proteome</keyword>
<dbReference type="Pfam" id="PF02628">
    <property type="entry name" value="COX15-CtaA"/>
    <property type="match status" value="1"/>
</dbReference>
<evidence type="ECO:0000256" key="8">
    <source>
        <dbReference type="ARBA" id="ARBA00023133"/>
    </source>
</evidence>
<evidence type="ECO:0000256" key="3">
    <source>
        <dbReference type="ARBA" id="ARBA00022692"/>
    </source>
</evidence>
<feature type="transmembrane region" description="Helical" evidence="12">
    <location>
        <begin position="284"/>
        <end position="305"/>
    </location>
</feature>
<keyword evidence="4" id="KW-0479">Metal-binding</keyword>
<dbReference type="InterPro" id="IPR003780">
    <property type="entry name" value="COX15/CtaA_fam"/>
</dbReference>
<keyword evidence="8" id="KW-0350">Heme biosynthesis</keyword>
<keyword evidence="6" id="KW-0560">Oxidoreductase</keyword>
<dbReference type="EMBL" id="BAABLP010000002">
    <property type="protein sequence ID" value="GAA4743033.1"/>
    <property type="molecule type" value="Genomic_DNA"/>
</dbReference>
<dbReference type="Proteomes" id="UP001500121">
    <property type="component" value="Unassembled WGS sequence"/>
</dbReference>
<dbReference type="PANTHER" id="PTHR35457:SF1">
    <property type="entry name" value="HEME A SYNTHASE"/>
    <property type="match status" value="1"/>
</dbReference>
<evidence type="ECO:0000256" key="6">
    <source>
        <dbReference type="ARBA" id="ARBA00023002"/>
    </source>
</evidence>
<comment type="pathway">
    <text evidence="11">Porphyrin-containing compound metabolism.</text>
</comment>
<evidence type="ECO:0000256" key="1">
    <source>
        <dbReference type="ARBA" id="ARBA00004141"/>
    </source>
</evidence>
<proteinExistence type="predicted"/>
<keyword evidence="3 12" id="KW-0812">Transmembrane</keyword>
<evidence type="ECO:0000256" key="9">
    <source>
        <dbReference type="ARBA" id="ARBA00023136"/>
    </source>
</evidence>
<reference evidence="14" key="1">
    <citation type="journal article" date="2019" name="Int. J. Syst. Evol. Microbiol.">
        <title>The Global Catalogue of Microorganisms (GCM) 10K type strain sequencing project: providing services to taxonomists for standard genome sequencing and annotation.</title>
        <authorList>
            <consortium name="The Broad Institute Genomics Platform"/>
            <consortium name="The Broad Institute Genome Sequencing Center for Infectious Disease"/>
            <person name="Wu L."/>
            <person name="Ma J."/>
        </authorList>
    </citation>
    <scope>NUCLEOTIDE SEQUENCE [LARGE SCALE GENOMIC DNA]</scope>
    <source>
        <strain evidence="14">JCM 19015</strain>
    </source>
</reference>
<sequence>MSGSTRQGFRVQTPFGWLADRVVLGDRALRWGTTAALVVSILIVVTGGVVRVTGSGLGCPTWPVCEAGSLTTTPALGIHGAIEFGNRALTSVLVAAVAWAIVAARLQPIRQRPLTRLAWSQFWLVVVNAVAGGLTVLAGLNPYFVAVHFVLAFALLTTTTLTWHRARQSAAASPVEGPAGATSWLLTAVAAVLVVLGTVVTGAGPHSGDSADVPRMGVNWTLITTVHGVAAVGVLVLAVVLLLQLRAGGAATALARRRTQVLLGVVVAQALVGIVQALTGLPAVFVVVHLLGAALVWVGVLRVLLDTHPALFGRVIPVRDVEAPARTGVAAPVR</sequence>
<dbReference type="RefSeq" id="WP_345480249.1">
    <property type="nucleotide sequence ID" value="NZ_BAABLP010000002.1"/>
</dbReference>
<comment type="subcellular location">
    <subcellularLocation>
        <location evidence="1">Membrane</location>
        <topology evidence="1">Multi-pass membrane protein</topology>
    </subcellularLocation>
</comment>
<organism evidence="13 14">
    <name type="scientific">Amnibacterium soli</name>
    <dbReference type="NCBI Taxonomy" id="1282736"/>
    <lineage>
        <taxon>Bacteria</taxon>
        <taxon>Bacillati</taxon>
        <taxon>Actinomycetota</taxon>
        <taxon>Actinomycetes</taxon>
        <taxon>Micrococcales</taxon>
        <taxon>Microbacteriaceae</taxon>
        <taxon>Amnibacterium</taxon>
    </lineage>
</organism>
<gene>
    <name evidence="13" type="ORF">GCM10025783_13150</name>
</gene>
<feature type="transmembrane region" description="Helical" evidence="12">
    <location>
        <begin position="118"/>
        <end position="137"/>
    </location>
</feature>
<keyword evidence="5 12" id="KW-1133">Transmembrane helix</keyword>
<feature type="transmembrane region" description="Helical" evidence="12">
    <location>
        <begin position="259"/>
        <end position="278"/>
    </location>
</feature>
<protein>
    <submittedName>
        <fullName evidence="13">COX15/CtaA family protein</fullName>
    </submittedName>
</protein>
<feature type="transmembrane region" description="Helical" evidence="12">
    <location>
        <begin position="28"/>
        <end position="50"/>
    </location>
</feature>
<comment type="caution">
    <text evidence="13">The sequence shown here is derived from an EMBL/GenBank/DDBJ whole genome shotgun (WGS) entry which is preliminary data.</text>
</comment>
<evidence type="ECO:0000256" key="10">
    <source>
        <dbReference type="ARBA" id="ARBA00023157"/>
    </source>
</evidence>
<dbReference type="PANTHER" id="PTHR35457">
    <property type="entry name" value="HEME A SYNTHASE"/>
    <property type="match status" value="1"/>
</dbReference>
<feature type="transmembrane region" description="Helical" evidence="12">
    <location>
        <begin position="143"/>
        <end position="163"/>
    </location>
</feature>
<keyword evidence="7" id="KW-0408">Iron</keyword>
<evidence type="ECO:0000313" key="13">
    <source>
        <dbReference type="EMBL" id="GAA4743033.1"/>
    </source>
</evidence>